<dbReference type="InterPro" id="IPR038573">
    <property type="entry name" value="BrnT_sf"/>
</dbReference>
<organism evidence="1 2">
    <name type="scientific">Candidatus Woesebacteria bacterium GW2011_GWA1_39_21b</name>
    <dbReference type="NCBI Taxonomy" id="1618551"/>
    <lineage>
        <taxon>Bacteria</taxon>
        <taxon>Candidatus Woeseibacteriota</taxon>
    </lineage>
</organism>
<protein>
    <recommendedName>
        <fullName evidence="3">Protein containing DUF497</fullName>
    </recommendedName>
</protein>
<comment type="caution">
    <text evidence="1">The sequence shown here is derived from an EMBL/GenBank/DDBJ whole genome shotgun (WGS) entry which is preliminary data.</text>
</comment>
<evidence type="ECO:0008006" key="3">
    <source>
        <dbReference type="Google" id="ProtNLM"/>
    </source>
</evidence>
<dbReference type="Gene3D" id="3.10.450.530">
    <property type="entry name" value="Ribonuclease toxin, BrnT, of type II toxin-antitoxin system"/>
    <property type="match status" value="1"/>
</dbReference>
<gene>
    <name evidence="1" type="ORF">UT40_C0005G0020</name>
</gene>
<dbReference type="Pfam" id="PF04365">
    <property type="entry name" value="BrnT_toxin"/>
    <property type="match status" value="1"/>
</dbReference>
<reference evidence="1 2" key="1">
    <citation type="journal article" date="2015" name="Nature">
        <title>rRNA introns, odd ribosomes, and small enigmatic genomes across a large radiation of phyla.</title>
        <authorList>
            <person name="Brown C.T."/>
            <person name="Hug L.A."/>
            <person name="Thomas B.C."/>
            <person name="Sharon I."/>
            <person name="Castelle C.J."/>
            <person name="Singh A."/>
            <person name="Wilkins M.J."/>
            <person name="Williams K.H."/>
            <person name="Banfield J.F."/>
        </authorList>
    </citation>
    <scope>NUCLEOTIDE SEQUENCE [LARGE SCALE GENOMIC DNA]</scope>
</reference>
<sequence>MRVLPKTVSFEWDKGNLDKSYEKHGTTPKETEEIFVSEELYVLPDVKHSQKEKRYIALGKTQENKRLLVVFVIRKEKIRIISARRMHKKELQKYDKAKKNSKI</sequence>
<dbReference type="AlphaFoldDB" id="A0A0G0NMT9"/>
<dbReference type="InterPro" id="IPR007460">
    <property type="entry name" value="BrnT_toxin"/>
</dbReference>
<name>A0A0G0NMT9_9BACT</name>
<proteinExistence type="predicted"/>
<evidence type="ECO:0000313" key="2">
    <source>
        <dbReference type="Proteomes" id="UP000034690"/>
    </source>
</evidence>
<evidence type="ECO:0000313" key="1">
    <source>
        <dbReference type="EMBL" id="KKR14091.1"/>
    </source>
</evidence>
<accession>A0A0G0NMT9</accession>
<dbReference type="EMBL" id="LBWQ01000005">
    <property type="protein sequence ID" value="KKR14091.1"/>
    <property type="molecule type" value="Genomic_DNA"/>
</dbReference>
<dbReference type="Proteomes" id="UP000034690">
    <property type="component" value="Unassembled WGS sequence"/>
</dbReference>